<dbReference type="Gene3D" id="3.40.50.1100">
    <property type="match status" value="2"/>
</dbReference>
<dbReference type="GO" id="GO:0070179">
    <property type="term" value="P:D-serine biosynthetic process"/>
    <property type="evidence" value="ECO:0007669"/>
    <property type="project" value="TreeGrafter"/>
</dbReference>
<evidence type="ECO:0000256" key="6">
    <source>
        <dbReference type="ARBA" id="ARBA00023239"/>
    </source>
</evidence>
<feature type="domain" description="Tryptophan synthase beta chain-like PALP" evidence="9">
    <location>
        <begin position="35"/>
        <end position="320"/>
    </location>
</feature>
<comment type="catalytic activity">
    <reaction evidence="1">
        <text>L-threonine = 2-oxobutanoate + NH4(+)</text>
        <dbReference type="Rhea" id="RHEA:22108"/>
        <dbReference type="ChEBI" id="CHEBI:16763"/>
        <dbReference type="ChEBI" id="CHEBI:28938"/>
        <dbReference type="ChEBI" id="CHEBI:57926"/>
        <dbReference type="EC" id="4.3.1.19"/>
    </reaction>
</comment>
<dbReference type="InterPro" id="IPR036052">
    <property type="entry name" value="TrpB-like_PALP_sf"/>
</dbReference>
<dbReference type="PATRIC" id="fig|518642.10.peg.5327"/>
<reference evidence="10 11" key="1">
    <citation type="journal article" date="2016" name="Front. Microbiol.">
        <title>Comparative Genomics Analysis of Streptomyces Species Reveals Their Adaptation to the Marine Environment and Their Diversity at the Genomic Level.</title>
        <authorList>
            <person name="Tian X."/>
            <person name="Zhang Z."/>
            <person name="Yang T."/>
            <person name="Chen M."/>
            <person name="Li J."/>
            <person name="Chen F."/>
            <person name="Yang J."/>
            <person name="Li W."/>
            <person name="Zhang B."/>
            <person name="Zhang Z."/>
            <person name="Wu J."/>
            <person name="Zhang C."/>
            <person name="Long L."/>
            <person name="Xiao J."/>
        </authorList>
    </citation>
    <scope>NUCLEOTIDE SEQUENCE [LARGE SCALE GENOMIC DNA]</scope>
    <source>
        <strain evidence="10 11">SCSIO 10429</strain>
    </source>
</reference>
<dbReference type="EC" id="4.3.1.19" evidence="4"/>
<dbReference type="FunFam" id="3.40.50.1100:FF:000005">
    <property type="entry name" value="Threonine dehydratase catabolic"/>
    <property type="match status" value="1"/>
</dbReference>
<dbReference type="Pfam" id="PF00291">
    <property type="entry name" value="PALP"/>
    <property type="match status" value="1"/>
</dbReference>
<dbReference type="GO" id="GO:0000287">
    <property type="term" value="F:magnesium ion binding"/>
    <property type="evidence" value="ECO:0007669"/>
    <property type="project" value="TreeGrafter"/>
</dbReference>
<evidence type="ECO:0000256" key="4">
    <source>
        <dbReference type="ARBA" id="ARBA00012096"/>
    </source>
</evidence>
<evidence type="ECO:0000259" key="9">
    <source>
        <dbReference type="Pfam" id="PF00291"/>
    </source>
</evidence>
<comment type="cofactor">
    <cofactor evidence="2">
        <name>pyridoxal 5'-phosphate</name>
        <dbReference type="ChEBI" id="CHEBI:597326"/>
    </cofactor>
</comment>
<keyword evidence="11" id="KW-1185">Reference proteome</keyword>
<dbReference type="CDD" id="cd01562">
    <property type="entry name" value="Thr-dehyd"/>
    <property type="match status" value="1"/>
</dbReference>
<evidence type="ECO:0000256" key="7">
    <source>
        <dbReference type="ARBA" id="ARBA00025527"/>
    </source>
</evidence>
<dbReference type="RefSeq" id="WP_070018660.1">
    <property type="nucleotide sequence ID" value="NZ_LJGW01000376.1"/>
</dbReference>
<evidence type="ECO:0000313" key="11">
    <source>
        <dbReference type="Proteomes" id="UP000176005"/>
    </source>
</evidence>
<dbReference type="GO" id="GO:0018114">
    <property type="term" value="F:threonine racemase activity"/>
    <property type="evidence" value="ECO:0007669"/>
    <property type="project" value="TreeGrafter"/>
</dbReference>
<evidence type="ECO:0000256" key="1">
    <source>
        <dbReference type="ARBA" id="ARBA00001274"/>
    </source>
</evidence>
<proteinExistence type="inferred from homology"/>
<dbReference type="FunFam" id="3.40.50.1100:FF:000007">
    <property type="entry name" value="L-threonine dehydratase catabolic TdcB"/>
    <property type="match status" value="1"/>
</dbReference>
<dbReference type="GO" id="GO:0004794">
    <property type="term" value="F:threonine deaminase activity"/>
    <property type="evidence" value="ECO:0007669"/>
    <property type="project" value="UniProtKB-EC"/>
</dbReference>
<dbReference type="SUPFAM" id="SSF53686">
    <property type="entry name" value="Tryptophan synthase beta subunit-like PLP-dependent enzymes"/>
    <property type="match status" value="1"/>
</dbReference>
<dbReference type="PANTHER" id="PTHR43050:SF1">
    <property type="entry name" value="SERINE RACEMASE"/>
    <property type="match status" value="1"/>
</dbReference>
<evidence type="ECO:0000256" key="5">
    <source>
        <dbReference type="ARBA" id="ARBA00022898"/>
    </source>
</evidence>
<evidence type="ECO:0000313" key="10">
    <source>
        <dbReference type="EMBL" id="OEV09362.1"/>
    </source>
</evidence>
<keyword evidence="5" id="KW-0663">Pyridoxal phosphate</keyword>
<protein>
    <recommendedName>
        <fullName evidence="4">threonine ammonia-lyase</fullName>
        <ecNumber evidence="4">4.3.1.19</ecNumber>
    </recommendedName>
    <alternativeName>
        <fullName evidence="8">Threonine deaminase</fullName>
    </alternativeName>
</protein>
<dbReference type="AlphaFoldDB" id="A0A1E7KZL8"/>
<evidence type="ECO:0000256" key="2">
    <source>
        <dbReference type="ARBA" id="ARBA00001933"/>
    </source>
</evidence>
<keyword evidence="6" id="KW-0456">Lyase</keyword>
<dbReference type="PANTHER" id="PTHR43050">
    <property type="entry name" value="SERINE / THREONINE RACEMASE FAMILY MEMBER"/>
    <property type="match status" value="1"/>
</dbReference>
<gene>
    <name evidence="10" type="ORF">AN218_22210</name>
</gene>
<accession>A0A1E7KZL8</accession>
<dbReference type="GO" id="GO:0030378">
    <property type="term" value="F:serine racemase activity"/>
    <property type="evidence" value="ECO:0007669"/>
    <property type="project" value="TreeGrafter"/>
</dbReference>
<dbReference type="GO" id="GO:0005524">
    <property type="term" value="F:ATP binding"/>
    <property type="evidence" value="ECO:0007669"/>
    <property type="project" value="TreeGrafter"/>
</dbReference>
<evidence type="ECO:0000256" key="3">
    <source>
        <dbReference type="ARBA" id="ARBA00010869"/>
    </source>
</evidence>
<dbReference type="GO" id="GO:0003941">
    <property type="term" value="F:L-serine ammonia-lyase activity"/>
    <property type="evidence" value="ECO:0007669"/>
    <property type="project" value="TreeGrafter"/>
</dbReference>
<evidence type="ECO:0000256" key="8">
    <source>
        <dbReference type="ARBA" id="ARBA00031427"/>
    </source>
</evidence>
<dbReference type="EMBL" id="LJGW01000376">
    <property type="protein sequence ID" value="OEV09362.1"/>
    <property type="molecule type" value="Genomic_DNA"/>
</dbReference>
<comment type="function">
    <text evidence="7">Catalyzes the anaerobic formation of alpha-ketobutyrate and ammonia from threonine in a two-step reaction. The first step involved a dehydration of threonine and a production of enamine intermediates (aminocrotonate), which tautomerizes to its imine form (iminobutyrate). Both intermediates are unstable and short-lived. The second step is the nonenzymatic hydrolysis of the enamine/imine intermediates to form 2-ketobutyrate and free ammonia. In the low water environment of the cell, the second step is accelerated by RidA.</text>
</comment>
<name>A0A1E7KZL8_9ACTN</name>
<sequence length="337" mass="35444">MSSSPSTEATGAGGGEPVTAADVRSAADRLKGVAHRTPVLRSRTLDRLVGAEVHLKCENFQRIGAFKFRGAYNAVSRLPADQLANGVAAYSSGNHAQAVALAARELGSRAVIVMPEDTPRSKMQATQDYGAEVVVYDRYTEDREVIGRRIAEERGLALVPPYEHPHIIAGQGTAALELLEESGELDALLVPVGGGGLAAGSAVAATSLYPDIRVIGVEPEAGDDTRRSLAAGRRVALDAVPRTVADGQAAVTPGELTFSVNRRLLAGIELVSDEEIRAAMRLAFERLKIVVEPSGATGLAALLAGRIDPLPRRVGVVVSGGNIGTERFLELMREDAD</sequence>
<comment type="caution">
    <text evidence="10">The sequence shown here is derived from an EMBL/GenBank/DDBJ whole genome shotgun (WGS) entry which is preliminary data.</text>
</comment>
<organism evidence="10 11">
    <name type="scientific">Streptomyces nanshensis</name>
    <dbReference type="NCBI Taxonomy" id="518642"/>
    <lineage>
        <taxon>Bacteria</taxon>
        <taxon>Bacillati</taxon>
        <taxon>Actinomycetota</taxon>
        <taxon>Actinomycetes</taxon>
        <taxon>Kitasatosporales</taxon>
        <taxon>Streptomycetaceae</taxon>
        <taxon>Streptomyces</taxon>
    </lineage>
</organism>
<dbReference type="InterPro" id="IPR001926">
    <property type="entry name" value="TrpB-like_PALP"/>
</dbReference>
<comment type="similarity">
    <text evidence="3">Belongs to the serine/threonine dehydratase family.</text>
</comment>
<dbReference type="GO" id="GO:0030170">
    <property type="term" value="F:pyridoxal phosphate binding"/>
    <property type="evidence" value="ECO:0007669"/>
    <property type="project" value="TreeGrafter"/>
</dbReference>
<dbReference type="Proteomes" id="UP000176005">
    <property type="component" value="Unassembled WGS sequence"/>
</dbReference>